<dbReference type="EMBL" id="JACASV010000117">
    <property type="protein sequence ID" value="NWJ44119.1"/>
    <property type="molecule type" value="Genomic_DNA"/>
</dbReference>
<dbReference type="AlphaFoldDB" id="A0A7K4MRW7"/>
<organism evidence="1 2">
    <name type="scientific">Marine Group I thaumarchaeote</name>
    <dbReference type="NCBI Taxonomy" id="2511932"/>
    <lineage>
        <taxon>Archaea</taxon>
        <taxon>Nitrososphaerota</taxon>
        <taxon>Marine Group I</taxon>
    </lineage>
</organism>
<reference evidence="1 2" key="1">
    <citation type="journal article" date="2019" name="Environ. Microbiol.">
        <title>Genomics insights into ecotype formation of ammonia-oxidizing archaea in the deep ocean.</title>
        <authorList>
            <person name="Wang Y."/>
            <person name="Huang J.M."/>
            <person name="Cui G.J."/>
            <person name="Nunoura T."/>
            <person name="Takaki Y."/>
            <person name="Li W.L."/>
            <person name="Li J."/>
            <person name="Gao Z.M."/>
            <person name="Takai K."/>
            <person name="Zhang A.Q."/>
            <person name="Stepanauskas R."/>
        </authorList>
    </citation>
    <scope>NUCLEOTIDE SEQUENCE [LARGE SCALE GENOMIC DNA]</scope>
    <source>
        <strain evidence="1 2">L15b</strain>
    </source>
</reference>
<dbReference type="Proteomes" id="UP000523105">
    <property type="component" value="Unassembled WGS sequence"/>
</dbReference>
<proteinExistence type="predicted"/>
<evidence type="ECO:0000313" key="1">
    <source>
        <dbReference type="EMBL" id="NWJ44119.1"/>
    </source>
</evidence>
<gene>
    <name evidence="1" type="ORF">HX837_07985</name>
</gene>
<protein>
    <submittedName>
        <fullName evidence="1">Uncharacterized protein</fullName>
    </submittedName>
</protein>
<evidence type="ECO:0000313" key="2">
    <source>
        <dbReference type="Proteomes" id="UP000523105"/>
    </source>
</evidence>
<comment type="caution">
    <text evidence="1">The sequence shown here is derived from an EMBL/GenBank/DDBJ whole genome shotgun (WGS) entry which is preliminary data.</text>
</comment>
<name>A0A7K4MRW7_9ARCH</name>
<sequence length="109" mass="11500">MASEVLKVALKATLTNSESVLINGVSGHTYTILSITFCETAGAAETFDLYIDDDGGGTDYEIYSDQALGANETFEHTGRIILEGTDHLCAATGSSSVVDVVVSYLDQTL</sequence>
<accession>A0A7K4MRW7</accession>